<dbReference type="InterPro" id="IPR046349">
    <property type="entry name" value="C1-like_sf"/>
</dbReference>
<dbReference type="PANTHER" id="PTHR15672">
    <property type="entry name" value="CAMP-REGULATED PHOSPHOPROTEIN 21 RELATED R3H DOMAIN CONTAINING PROTEIN"/>
    <property type="match status" value="1"/>
</dbReference>
<keyword evidence="5" id="KW-0963">Cytoplasm</keyword>
<feature type="compositionally biased region" description="Basic and acidic residues" evidence="13">
    <location>
        <begin position="105"/>
        <end position="126"/>
    </location>
</feature>
<evidence type="ECO:0000256" key="12">
    <source>
        <dbReference type="PROSITE-ProRule" id="PRU00192"/>
    </source>
</evidence>
<evidence type="ECO:0000256" key="13">
    <source>
        <dbReference type="SAM" id="MobiDB-lite"/>
    </source>
</evidence>
<feature type="compositionally biased region" description="Low complexity" evidence="13">
    <location>
        <begin position="333"/>
        <end position="344"/>
    </location>
</feature>
<evidence type="ECO:0000256" key="1">
    <source>
        <dbReference type="ARBA" id="ARBA00004278"/>
    </source>
</evidence>
<feature type="region of interest" description="Disordered" evidence="13">
    <location>
        <begin position="262"/>
        <end position="285"/>
    </location>
</feature>
<dbReference type="PROSITE" id="PS50002">
    <property type="entry name" value="SH3"/>
    <property type="match status" value="2"/>
</dbReference>
<feature type="region of interest" description="Disordered" evidence="13">
    <location>
        <begin position="303"/>
        <end position="453"/>
    </location>
</feature>
<evidence type="ECO:0000256" key="7">
    <source>
        <dbReference type="ARBA" id="ARBA00022723"/>
    </source>
</evidence>
<evidence type="ECO:0000256" key="4">
    <source>
        <dbReference type="ARBA" id="ARBA00022475"/>
    </source>
</evidence>
<dbReference type="CDD" id="cd20882">
    <property type="entry name" value="C1_Stac3"/>
    <property type="match status" value="1"/>
</dbReference>
<dbReference type="InterPro" id="IPR001452">
    <property type="entry name" value="SH3_domain"/>
</dbReference>
<evidence type="ECO:0000259" key="15">
    <source>
        <dbReference type="PROSITE" id="PS50081"/>
    </source>
</evidence>
<feature type="compositionally biased region" description="Polar residues" evidence="13">
    <location>
        <begin position="355"/>
        <end position="366"/>
    </location>
</feature>
<dbReference type="SUPFAM" id="SSF82708">
    <property type="entry name" value="R3H domain"/>
    <property type="match status" value="1"/>
</dbReference>
<dbReference type="PROSITE" id="PS50081">
    <property type="entry name" value="ZF_DAG_PE_2"/>
    <property type="match status" value="1"/>
</dbReference>
<feature type="domain" description="SUZ" evidence="17">
    <location>
        <begin position="228"/>
        <end position="298"/>
    </location>
</feature>
<evidence type="ECO:0000313" key="19">
    <source>
        <dbReference type="Proteomes" id="UP000516260"/>
    </source>
</evidence>
<comment type="caution">
    <text evidence="18">The sequence shown here is derived from an EMBL/GenBank/DDBJ whole genome shotgun (WGS) entry which is preliminary data.</text>
</comment>
<keyword evidence="9" id="KW-0863">Zinc-finger</keyword>
<sequence length="1381" mass="152346">MSVNLTTDIQLEGENGPLIEPCSRGKTSPQPQGTKEGTGDSVEPEDSSPQDAQKRTSNHSHGRKRAKMCIDSATYTVLKDRKHDILQTAPSFVKDIIQLHISCPSDKEEEKSSKDEYENEEKEKKDKTPRKMLSRDSSQEYTDSTGIDVHEFLVNTLKNNPRDRMMLLKLEQDILEFINDDNNQYKKFPQMTSYHRMLLHRVAAYFGMDHNVDQTGKAVIINKTGNTRIPEQRFSEHIKDERNMDFQKKFILKRDDASMDKDDNQIRVPLQDGRRSKSIEEREEEYQRVRDRIFARESSQNGYINDNRLSTEGYCSSSQKRRQIFRGNRDSSSRASSSRQSSTDSDMKCLEPRPWSSTDSDSSNRTLRPPVTKASSFSGISILTRGDSLGSNKGSQGSCKGSRSGLPLVSPDVCPPPSVSQSGRSLLPCPTQQPQGPPQTAPPSNSTATPNGQPYDCPAGGIFAALSACLLLQPFLPPGSPASFSSPAGEELASQFSQMTLSRQGSSENPEPPPMYQTPTVISQHPPQTSYIMATTGQPLPPPSGYQPATGHPHPPPPPPPPSQQVMQAPPPPQGYMQPPPPPQQIQVSYYPPGQYPSSGQQYRVPQSMSHQVSYPAQRTQPIPQPTQQSGLQTMIPSQQPSYQSVMGVQQPQNPALLNSQRAGMGGQMQSIMVQYTQMPSYQVPVGNENQQVVQQQYQQQVMVPVSQSVQGPMPVYYSVITPTQQNSTSPSVSYLQPPSSEQYQITQSPSPCNPQQLQQQYSGVPPPGPGVMVMQLSVPNGPQPSQNPPLVQWNPCKYYSIEQRPGKPGDLYKPDNTPQASTQLTSPLASPTQSPTPSPSGSVSSVCPGLGPLPIISQFPRPGGPTQGDGHYSLLGQPLQYSLCPAPLMHGQSSYSSHQSQGVMKHGARGKKPTLKSASTDLGTADAVVSRILEVTDLPEGISRPEAEKLFNQLSMCGAKIQWLKEPQGGRGGQVGCGPVMGPSCGAAMGAKGDGSDPAHLYTVVAVFPSTTAAQSASFKLNNSGASLFKLRAAKKNYDLRVLERASSQLDDKDSVDIHDNPPLPDNVVKEEDNRVYFIYDEEVEEEEKDEAPPVEPVKPVNDRPHKFKDHYCKKPKFCDVCARMIVLNNKFALRCKNCKTSIHHQCQSYVEFQRCFGKIPPGFRRAYSSPLYSSQQNATSNRTDPVFETLRIGVIMANKERKKGSEEKKNMMMMEDDESQPKQDDDDGGQGATNQDGDKKGDKAPADDKTKKLQPGKIGVFGQSHYYLALYSFKAIEKDDLDVHAGDRIAVIDDSNEEWWRGKIKERSGFFPASYIIRVRAGEGVYKVTRSFVGNREMGQITLKKDQIVVKKGEEVNGYLKVSTGRKLGFFPADLLQEI</sequence>
<dbReference type="Pfam" id="PF00130">
    <property type="entry name" value="C1_1"/>
    <property type="match status" value="1"/>
</dbReference>
<name>A0A4Z2BA21_9TELE</name>
<evidence type="ECO:0000259" key="17">
    <source>
        <dbReference type="PROSITE" id="PS51673"/>
    </source>
</evidence>
<evidence type="ECO:0000256" key="11">
    <source>
        <dbReference type="ARBA" id="ARBA00023136"/>
    </source>
</evidence>
<dbReference type="Pfam" id="PF01424">
    <property type="entry name" value="R3H"/>
    <property type="match status" value="1"/>
</dbReference>
<dbReference type="Gene3D" id="3.30.1370.50">
    <property type="entry name" value="R3H-like domain"/>
    <property type="match status" value="1"/>
</dbReference>
<dbReference type="EMBL" id="SWLE01000018">
    <property type="protein sequence ID" value="TNM89274.1"/>
    <property type="molecule type" value="Genomic_DNA"/>
</dbReference>
<feature type="region of interest" description="Disordered" evidence="13">
    <location>
        <begin position="1217"/>
        <end position="1257"/>
    </location>
</feature>
<evidence type="ECO:0000256" key="5">
    <source>
        <dbReference type="ARBA" id="ARBA00022490"/>
    </source>
</evidence>
<feature type="compositionally biased region" description="Basic and acidic residues" evidence="13">
    <location>
        <begin position="1238"/>
        <end position="1253"/>
    </location>
</feature>
<dbReference type="PROSITE" id="PS51673">
    <property type="entry name" value="SUZ"/>
    <property type="match status" value="1"/>
</dbReference>
<dbReference type="SUPFAM" id="SSF50044">
    <property type="entry name" value="SH3-domain"/>
    <property type="match status" value="1"/>
</dbReference>
<evidence type="ECO:0000256" key="8">
    <source>
        <dbReference type="ARBA" id="ARBA00022737"/>
    </source>
</evidence>
<comment type="subcellular location">
    <subcellularLocation>
        <location evidence="1">Cell membrane</location>
        <location evidence="1">Sarcolemma</location>
        <topology evidence="1">Peripheral membrane protein</topology>
        <orientation evidence="1">Cytoplasmic side</orientation>
    </subcellularLocation>
    <subcellularLocation>
        <location evidence="2">Cytoplasm</location>
    </subcellularLocation>
</comment>
<feature type="compositionally biased region" description="Polar residues" evidence="13">
    <location>
        <begin position="303"/>
        <end position="318"/>
    </location>
</feature>
<evidence type="ECO:0008006" key="20">
    <source>
        <dbReference type="Google" id="ProtNLM"/>
    </source>
</evidence>
<feature type="domain" description="Phorbol-ester/DAG-type" evidence="15">
    <location>
        <begin position="1106"/>
        <end position="1157"/>
    </location>
</feature>
<dbReference type="SMART" id="SM00109">
    <property type="entry name" value="C1"/>
    <property type="match status" value="1"/>
</dbReference>
<feature type="compositionally biased region" description="Acidic residues" evidence="13">
    <location>
        <begin position="1217"/>
        <end position="1230"/>
    </location>
</feature>
<feature type="region of interest" description="Disordered" evidence="13">
    <location>
        <begin position="104"/>
        <end position="142"/>
    </location>
</feature>
<dbReference type="InterPro" id="IPR002219">
    <property type="entry name" value="PKC_DAG/PE"/>
</dbReference>
<dbReference type="GO" id="GO:0005737">
    <property type="term" value="C:cytoplasm"/>
    <property type="evidence" value="ECO:0007669"/>
    <property type="project" value="UniProtKB-SubCell"/>
</dbReference>
<evidence type="ECO:0000256" key="9">
    <source>
        <dbReference type="ARBA" id="ARBA00022771"/>
    </source>
</evidence>
<feature type="domain" description="SH3" evidence="14">
    <location>
        <begin position="1264"/>
        <end position="1323"/>
    </location>
</feature>
<dbReference type="InterPro" id="IPR001374">
    <property type="entry name" value="R3H_dom"/>
</dbReference>
<feature type="domain" description="SH3" evidence="14">
    <location>
        <begin position="1324"/>
        <end position="1381"/>
    </location>
</feature>
<feature type="compositionally biased region" description="Polar residues" evidence="13">
    <location>
        <begin position="389"/>
        <end position="401"/>
    </location>
</feature>
<dbReference type="PRINTS" id="PR00452">
    <property type="entry name" value="SH3DOMAIN"/>
</dbReference>
<evidence type="ECO:0000256" key="3">
    <source>
        <dbReference type="ARBA" id="ARBA00022443"/>
    </source>
</evidence>
<organism evidence="18 19">
    <name type="scientific">Takifugu bimaculatus</name>
    <dbReference type="NCBI Taxonomy" id="433685"/>
    <lineage>
        <taxon>Eukaryota</taxon>
        <taxon>Metazoa</taxon>
        <taxon>Chordata</taxon>
        <taxon>Craniata</taxon>
        <taxon>Vertebrata</taxon>
        <taxon>Euteleostomi</taxon>
        <taxon>Actinopterygii</taxon>
        <taxon>Neopterygii</taxon>
        <taxon>Teleostei</taxon>
        <taxon>Neoteleostei</taxon>
        <taxon>Acanthomorphata</taxon>
        <taxon>Eupercaria</taxon>
        <taxon>Tetraodontiformes</taxon>
        <taxon>Tetradontoidea</taxon>
        <taxon>Tetraodontidae</taxon>
        <taxon>Takifugu</taxon>
    </lineage>
</organism>
<feature type="region of interest" description="Disordered" evidence="13">
    <location>
        <begin position="1"/>
        <end position="65"/>
    </location>
</feature>
<dbReference type="Pfam" id="PF07653">
    <property type="entry name" value="SH3_2"/>
    <property type="match status" value="1"/>
</dbReference>
<feature type="region of interest" description="Disordered" evidence="13">
    <location>
        <begin position="727"/>
        <end position="792"/>
    </location>
</feature>
<dbReference type="FunFam" id="3.30.1370.50:FF:000001">
    <property type="entry name" value="R3H domain-containing protein 2 isoform 1"/>
    <property type="match status" value="1"/>
</dbReference>
<dbReference type="Pfam" id="PF00018">
    <property type="entry name" value="SH3_1"/>
    <property type="match status" value="1"/>
</dbReference>
<feature type="compositionally biased region" description="Basic residues" evidence="13">
    <location>
        <begin position="56"/>
        <end position="65"/>
    </location>
</feature>
<feature type="compositionally biased region" description="Polar residues" evidence="13">
    <location>
        <begin position="517"/>
        <end position="538"/>
    </location>
</feature>
<dbReference type="SMART" id="SM00326">
    <property type="entry name" value="SH3"/>
    <property type="match status" value="2"/>
</dbReference>
<feature type="compositionally biased region" description="Polar residues" evidence="13">
    <location>
        <begin position="25"/>
        <end position="35"/>
    </location>
</feature>
<proteinExistence type="predicted"/>
<dbReference type="InterPro" id="IPR024771">
    <property type="entry name" value="SUZ"/>
</dbReference>
<dbReference type="GO" id="GO:0008270">
    <property type="term" value="F:zinc ion binding"/>
    <property type="evidence" value="ECO:0007669"/>
    <property type="project" value="UniProtKB-KW"/>
</dbReference>
<feature type="compositionally biased region" description="Low complexity" evidence="13">
    <location>
        <begin position="825"/>
        <end position="848"/>
    </location>
</feature>
<keyword evidence="7" id="KW-0479">Metal-binding</keyword>
<gene>
    <name evidence="18" type="ORF">fugu_005529</name>
</gene>
<dbReference type="PROSITE" id="PS51061">
    <property type="entry name" value="R3H"/>
    <property type="match status" value="1"/>
</dbReference>
<evidence type="ECO:0000259" key="16">
    <source>
        <dbReference type="PROSITE" id="PS51061"/>
    </source>
</evidence>
<keyword evidence="8" id="KW-0677">Repeat</keyword>
<dbReference type="InterPro" id="IPR036867">
    <property type="entry name" value="R3H_dom_sf"/>
</dbReference>
<dbReference type="SUPFAM" id="SSF57889">
    <property type="entry name" value="Cysteine-rich domain"/>
    <property type="match status" value="1"/>
</dbReference>
<dbReference type="PANTHER" id="PTHR15672:SF13">
    <property type="entry name" value="R3H DOMAIN-CONTAINING PROTEIN 2"/>
    <property type="match status" value="1"/>
</dbReference>
<evidence type="ECO:0000256" key="10">
    <source>
        <dbReference type="ARBA" id="ARBA00022833"/>
    </source>
</evidence>
<dbReference type="GO" id="GO:0042383">
    <property type="term" value="C:sarcolemma"/>
    <property type="evidence" value="ECO:0007669"/>
    <property type="project" value="UniProtKB-SubCell"/>
</dbReference>
<keyword evidence="19" id="KW-1185">Reference proteome</keyword>
<dbReference type="InterPro" id="IPR051937">
    <property type="entry name" value="R3H_domain_containing"/>
</dbReference>
<protein>
    <recommendedName>
        <fullName evidence="20">R3H domain-containing protein 2</fullName>
    </recommendedName>
</protein>
<keyword evidence="6" id="KW-0597">Phosphoprotein</keyword>
<accession>A0A4Z2BA21</accession>
<evidence type="ECO:0000256" key="2">
    <source>
        <dbReference type="ARBA" id="ARBA00004496"/>
    </source>
</evidence>
<keyword evidence="4" id="KW-1003">Cell membrane</keyword>
<feature type="compositionally biased region" description="Basic and acidic residues" evidence="13">
    <location>
        <begin position="272"/>
        <end position="285"/>
    </location>
</feature>
<feature type="region of interest" description="Disordered" evidence="13">
    <location>
        <begin position="805"/>
        <end position="848"/>
    </location>
</feature>
<dbReference type="Gene3D" id="3.30.60.20">
    <property type="match status" value="1"/>
</dbReference>
<reference evidence="18 19" key="1">
    <citation type="submission" date="2019-04" db="EMBL/GenBank/DDBJ databases">
        <title>The sequence and de novo assembly of Takifugu bimaculatus genome using PacBio and Hi-C technologies.</title>
        <authorList>
            <person name="Xu P."/>
            <person name="Liu B."/>
            <person name="Zhou Z."/>
        </authorList>
    </citation>
    <scope>NUCLEOTIDE SEQUENCE [LARGE SCALE GENOMIC DNA]</scope>
    <source>
        <strain evidence="18">TB-2018</strain>
        <tissue evidence="18">Muscle</tissue>
    </source>
</reference>
<dbReference type="Pfam" id="PF12752">
    <property type="entry name" value="SUZ"/>
    <property type="match status" value="1"/>
</dbReference>
<dbReference type="InterPro" id="IPR036028">
    <property type="entry name" value="SH3-like_dom_sf"/>
</dbReference>
<dbReference type="Gene3D" id="2.30.30.40">
    <property type="entry name" value="SH3 Domains"/>
    <property type="match status" value="1"/>
</dbReference>
<keyword evidence="3 12" id="KW-0728">SH3 domain</keyword>
<dbReference type="Proteomes" id="UP000516260">
    <property type="component" value="Chromosome 5"/>
</dbReference>
<feature type="compositionally biased region" description="Polar residues" evidence="13">
    <location>
        <begin position="499"/>
        <end position="509"/>
    </location>
</feature>
<feature type="compositionally biased region" description="Pro residues" evidence="13">
    <location>
        <begin position="553"/>
        <end position="584"/>
    </location>
</feature>
<keyword evidence="10" id="KW-0862">Zinc</keyword>
<feature type="compositionally biased region" description="Polar residues" evidence="13">
    <location>
        <begin position="727"/>
        <end position="763"/>
    </location>
</feature>
<dbReference type="CDD" id="cd02642">
    <property type="entry name" value="R3H_encore_like"/>
    <property type="match status" value="1"/>
</dbReference>
<feature type="compositionally biased region" description="Low complexity" evidence="13">
    <location>
        <begin position="616"/>
        <end position="629"/>
    </location>
</feature>
<dbReference type="SMART" id="SM00393">
    <property type="entry name" value="R3H"/>
    <property type="match status" value="1"/>
</dbReference>
<evidence type="ECO:0000313" key="18">
    <source>
        <dbReference type="EMBL" id="TNM89274.1"/>
    </source>
</evidence>
<feature type="region of interest" description="Disordered" evidence="13">
    <location>
        <begin position="499"/>
        <end position="632"/>
    </location>
</feature>
<feature type="compositionally biased region" description="Basic and acidic residues" evidence="13">
    <location>
        <begin position="805"/>
        <end position="814"/>
    </location>
</feature>
<evidence type="ECO:0000259" key="14">
    <source>
        <dbReference type="PROSITE" id="PS50002"/>
    </source>
</evidence>
<keyword evidence="11" id="KW-0472">Membrane</keyword>
<feature type="compositionally biased region" description="Polar residues" evidence="13">
    <location>
        <begin position="596"/>
        <end position="615"/>
    </location>
</feature>
<dbReference type="PROSITE" id="PS00479">
    <property type="entry name" value="ZF_DAG_PE_1"/>
    <property type="match status" value="1"/>
</dbReference>
<evidence type="ECO:0000256" key="6">
    <source>
        <dbReference type="ARBA" id="ARBA00022553"/>
    </source>
</evidence>
<feature type="domain" description="R3H" evidence="16">
    <location>
        <begin position="164"/>
        <end position="227"/>
    </location>
</feature>
<dbReference type="GO" id="GO:0003676">
    <property type="term" value="F:nucleic acid binding"/>
    <property type="evidence" value="ECO:0007669"/>
    <property type="project" value="UniProtKB-UniRule"/>
</dbReference>
<dbReference type="FunFam" id="3.30.60.20:FF:000022">
    <property type="entry name" value="SH3 and cysteine-rich domain-containing protein 3 isoform 2"/>
    <property type="match status" value="1"/>
</dbReference>